<comment type="caution">
    <text evidence="1">The sequence shown here is derived from an EMBL/GenBank/DDBJ whole genome shotgun (WGS) entry which is preliminary data.</text>
</comment>
<accession>E6Q8X2</accession>
<organism evidence="1">
    <name type="scientific">mine drainage metagenome</name>
    <dbReference type="NCBI Taxonomy" id="410659"/>
    <lineage>
        <taxon>unclassified sequences</taxon>
        <taxon>metagenomes</taxon>
        <taxon>ecological metagenomes</taxon>
    </lineage>
</organism>
<dbReference type="EMBL" id="CABP01000020">
    <property type="protein sequence ID" value="CBI03648.1"/>
    <property type="molecule type" value="Genomic_DNA"/>
</dbReference>
<sequence length="237" mass="26495">MNNLQKNLLAALPEHLQNESKISEIARLNRTSFEDAVSMVWLRFAEQQEKNEQTNNIAHDLIYAHKNPTIQLAQTYALTTKEAECIVNAQLNRLESATSDELYNACCDYLSGKIMNSARSQLRREMQAGSKNTFSIDDSTACNLHEFVTENDDGDTTLAWLIAAETVAEREQELLDKGTTVHNIDLEQSALEKTPADIAKVLNVTLRRGQQIAKHMRNSAAMRLKVAEGGAGQTELF</sequence>
<name>E6Q8X2_9ZZZZ</name>
<evidence type="ECO:0000313" key="1">
    <source>
        <dbReference type="EMBL" id="CBI03648.1"/>
    </source>
</evidence>
<reference evidence="1" key="1">
    <citation type="submission" date="2009-10" db="EMBL/GenBank/DDBJ databases">
        <title>Diversity of trophic interactions inside an arsenic-rich microbial ecosystem.</title>
        <authorList>
            <person name="Bertin P.N."/>
            <person name="Heinrich-Salmeron A."/>
            <person name="Pelletier E."/>
            <person name="Goulhen-Chollet F."/>
            <person name="Arsene-Ploetze F."/>
            <person name="Gallien S."/>
            <person name="Calteau A."/>
            <person name="Vallenet D."/>
            <person name="Casiot C."/>
            <person name="Chane-Woon-Ming B."/>
            <person name="Giloteaux L."/>
            <person name="Barakat M."/>
            <person name="Bonnefoy V."/>
            <person name="Bruneel O."/>
            <person name="Chandler M."/>
            <person name="Cleiss J."/>
            <person name="Duran R."/>
            <person name="Elbaz-Poulichet F."/>
            <person name="Fonknechten N."/>
            <person name="Lauga B."/>
            <person name="Mornico D."/>
            <person name="Ortet P."/>
            <person name="Schaeffer C."/>
            <person name="Siguier P."/>
            <person name="Alexander Thil Smith A."/>
            <person name="Van Dorsselaer A."/>
            <person name="Weissenbach J."/>
            <person name="Medigue C."/>
            <person name="Le Paslier D."/>
        </authorList>
    </citation>
    <scope>NUCLEOTIDE SEQUENCE</scope>
</reference>
<proteinExistence type="predicted"/>
<gene>
    <name evidence="1" type="ORF">CARN5_2934</name>
</gene>
<protein>
    <submittedName>
        <fullName evidence="1">Uncharacterized protein</fullName>
    </submittedName>
</protein>
<dbReference type="AlphaFoldDB" id="E6Q8X2"/>